<dbReference type="GO" id="GO:0032993">
    <property type="term" value="C:protein-DNA complex"/>
    <property type="evidence" value="ECO:0007669"/>
    <property type="project" value="TreeGrafter"/>
</dbReference>
<evidence type="ECO:0000256" key="2">
    <source>
        <dbReference type="ARBA" id="ARBA00023015"/>
    </source>
</evidence>
<dbReference type="SUPFAM" id="SSF46785">
    <property type="entry name" value="Winged helix' DNA-binding domain"/>
    <property type="match status" value="1"/>
</dbReference>
<evidence type="ECO:0000313" key="6">
    <source>
        <dbReference type="EMBL" id="GGF79783.1"/>
    </source>
</evidence>
<reference evidence="6" key="1">
    <citation type="journal article" date="2014" name="Int. J. Syst. Evol. Microbiol.">
        <title>Complete genome sequence of Corynebacterium casei LMG S-19264T (=DSM 44701T), isolated from a smear-ripened cheese.</title>
        <authorList>
            <consortium name="US DOE Joint Genome Institute (JGI-PGF)"/>
            <person name="Walter F."/>
            <person name="Albersmeier A."/>
            <person name="Kalinowski J."/>
            <person name="Ruckert C."/>
        </authorList>
    </citation>
    <scope>NUCLEOTIDE SEQUENCE</scope>
    <source>
        <strain evidence="6">CCM 7897</strain>
    </source>
</reference>
<evidence type="ECO:0000256" key="3">
    <source>
        <dbReference type="ARBA" id="ARBA00023125"/>
    </source>
</evidence>
<evidence type="ECO:0000259" key="5">
    <source>
        <dbReference type="PROSITE" id="PS50931"/>
    </source>
</evidence>
<sequence length="141" mass="15438">MTITLAQLRYFCELADAGTFGRAAARLHMSQPPLSRQIAALEAELKTELCVRGAKGIVLTPAGVQFLADARDVLRQMARARRNVAAARAGEMGQLSIGFTMCAAYSVVPALMRRYRDAFPQVQLKVREMMPVVLDQALRSG</sequence>
<protein>
    <recommendedName>
        <fullName evidence="5">HTH lysR-type domain-containing protein</fullName>
    </recommendedName>
</protein>
<dbReference type="InterPro" id="IPR036390">
    <property type="entry name" value="WH_DNA-bd_sf"/>
</dbReference>
<dbReference type="Proteomes" id="UP000606044">
    <property type="component" value="Unassembled WGS sequence"/>
</dbReference>
<dbReference type="PANTHER" id="PTHR30346">
    <property type="entry name" value="TRANSCRIPTIONAL DUAL REGULATOR HCAR-RELATED"/>
    <property type="match status" value="1"/>
</dbReference>
<keyword evidence="7" id="KW-1185">Reference proteome</keyword>
<evidence type="ECO:0000256" key="4">
    <source>
        <dbReference type="ARBA" id="ARBA00023163"/>
    </source>
</evidence>
<evidence type="ECO:0000256" key="1">
    <source>
        <dbReference type="ARBA" id="ARBA00009437"/>
    </source>
</evidence>
<comment type="caution">
    <text evidence="6">The sequence shown here is derived from an EMBL/GenBank/DDBJ whole genome shotgun (WGS) entry which is preliminary data.</text>
</comment>
<dbReference type="GO" id="GO:0003700">
    <property type="term" value="F:DNA-binding transcription factor activity"/>
    <property type="evidence" value="ECO:0007669"/>
    <property type="project" value="InterPro"/>
</dbReference>
<gene>
    <name evidence="6" type="ORF">GCM10007301_44840</name>
</gene>
<keyword evidence="3" id="KW-0238">DNA-binding</keyword>
<dbReference type="SUPFAM" id="SSF53850">
    <property type="entry name" value="Periplasmic binding protein-like II"/>
    <property type="match status" value="1"/>
</dbReference>
<dbReference type="AlphaFoldDB" id="A0A917C9T8"/>
<reference evidence="6" key="2">
    <citation type="submission" date="2020-09" db="EMBL/GenBank/DDBJ databases">
        <authorList>
            <person name="Sun Q."/>
            <person name="Sedlacek I."/>
        </authorList>
    </citation>
    <scope>NUCLEOTIDE SEQUENCE</scope>
    <source>
        <strain evidence="6">CCM 7897</strain>
    </source>
</reference>
<dbReference type="Gene3D" id="1.10.10.10">
    <property type="entry name" value="Winged helix-like DNA-binding domain superfamily/Winged helix DNA-binding domain"/>
    <property type="match status" value="1"/>
</dbReference>
<feature type="domain" description="HTH lysR-type" evidence="5">
    <location>
        <begin position="3"/>
        <end position="60"/>
    </location>
</feature>
<dbReference type="InterPro" id="IPR005119">
    <property type="entry name" value="LysR_subst-bd"/>
</dbReference>
<keyword evidence="2" id="KW-0805">Transcription regulation</keyword>
<dbReference type="Pfam" id="PF00126">
    <property type="entry name" value="HTH_1"/>
    <property type="match status" value="1"/>
</dbReference>
<dbReference type="Gene3D" id="3.40.190.10">
    <property type="entry name" value="Periplasmic binding protein-like II"/>
    <property type="match status" value="1"/>
</dbReference>
<accession>A0A917C9T8</accession>
<dbReference type="InterPro" id="IPR036388">
    <property type="entry name" value="WH-like_DNA-bd_sf"/>
</dbReference>
<dbReference type="EMBL" id="BMCT01000008">
    <property type="protein sequence ID" value="GGF79783.1"/>
    <property type="molecule type" value="Genomic_DNA"/>
</dbReference>
<dbReference type="GO" id="GO:0003677">
    <property type="term" value="F:DNA binding"/>
    <property type="evidence" value="ECO:0007669"/>
    <property type="project" value="UniProtKB-KW"/>
</dbReference>
<keyword evidence="4" id="KW-0804">Transcription</keyword>
<dbReference type="InterPro" id="IPR000847">
    <property type="entry name" value="LysR_HTH_N"/>
</dbReference>
<proteinExistence type="inferred from homology"/>
<name>A0A917C9T8_9HYPH</name>
<evidence type="ECO:0000313" key="7">
    <source>
        <dbReference type="Proteomes" id="UP000606044"/>
    </source>
</evidence>
<dbReference type="PROSITE" id="PS50931">
    <property type="entry name" value="HTH_LYSR"/>
    <property type="match status" value="1"/>
</dbReference>
<dbReference type="PANTHER" id="PTHR30346:SF28">
    <property type="entry name" value="HTH-TYPE TRANSCRIPTIONAL REGULATOR CYNR"/>
    <property type="match status" value="1"/>
</dbReference>
<organism evidence="6 7">
    <name type="scientific">Azorhizobium oxalatiphilum</name>
    <dbReference type="NCBI Taxonomy" id="980631"/>
    <lineage>
        <taxon>Bacteria</taxon>
        <taxon>Pseudomonadati</taxon>
        <taxon>Pseudomonadota</taxon>
        <taxon>Alphaproteobacteria</taxon>
        <taxon>Hyphomicrobiales</taxon>
        <taxon>Xanthobacteraceae</taxon>
        <taxon>Azorhizobium</taxon>
    </lineage>
</organism>
<dbReference type="PRINTS" id="PR00039">
    <property type="entry name" value="HTHLYSR"/>
</dbReference>
<dbReference type="Pfam" id="PF03466">
    <property type="entry name" value="LysR_substrate"/>
    <property type="match status" value="1"/>
</dbReference>
<comment type="similarity">
    <text evidence="1">Belongs to the LysR transcriptional regulatory family.</text>
</comment>
<dbReference type="FunFam" id="1.10.10.10:FF:000001">
    <property type="entry name" value="LysR family transcriptional regulator"/>
    <property type="match status" value="1"/>
</dbReference>